<evidence type="ECO:0000313" key="3">
    <source>
        <dbReference type="Proteomes" id="UP000275846"/>
    </source>
</evidence>
<evidence type="ECO:0000313" key="2">
    <source>
        <dbReference type="EMBL" id="VDL94480.1"/>
    </source>
</evidence>
<feature type="region of interest" description="Disordered" evidence="1">
    <location>
        <begin position="1"/>
        <end position="30"/>
    </location>
</feature>
<dbReference type="EMBL" id="UYSU01034468">
    <property type="protein sequence ID" value="VDL94480.1"/>
    <property type="molecule type" value="Genomic_DNA"/>
</dbReference>
<gene>
    <name evidence="2" type="ORF">SSLN_LOCUS8095</name>
</gene>
<feature type="region of interest" description="Disordered" evidence="1">
    <location>
        <begin position="69"/>
        <end position="97"/>
    </location>
</feature>
<dbReference type="AlphaFoldDB" id="A0A183SV47"/>
<dbReference type="PANTHER" id="PTHR47027:SF26">
    <property type="entry name" value="REVERSE TRANSCRIPTASE DOMAIN-CONTAINING PROTEIN"/>
    <property type="match status" value="1"/>
</dbReference>
<protein>
    <submittedName>
        <fullName evidence="4">C2H2-type domain-containing protein</fullName>
    </submittedName>
</protein>
<name>A0A183SV47_SCHSO</name>
<sequence length="333" mass="37289">MMVRQTHQENLDPNTATTTTTHNNFLDTPPPTVTDTILPPTLSPAPITATNTAATSVATSDYLPHAISISSTAPSTNDGDLYQQHDPRRLSTSQPKLSSLSPHMNIHIGLVGHLQIHRTDTGEPVPGATTYTRRTRRTRLNCPRCARKFTHRMGQLGHMRLYENFRLMFSAMLMDAYRDERPGIPIAYRMDGRLLSQRRMHFRSRICAATIHELLCVDECALNATTEEEMQRSMDVFAVACDNFGLRISTEQTVAISQPPPNTTYSAAHINFNGAKLKSLDTFTYLGNNLSRSTKFDDAIAHRIAKASQAFGCMQNVVWNRQGLHLSTKLKMY</sequence>
<feature type="compositionally biased region" description="Polar residues" evidence="1">
    <location>
        <begin position="69"/>
        <end position="78"/>
    </location>
</feature>
<reference evidence="4" key="1">
    <citation type="submission" date="2016-06" db="UniProtKB">
        <authorList>
            <consortium name="WormBaseParasite"/>
        </authorList>
    </citation>
    <scope>IDENTIFICATION</scope>
</reference>
<proteinExistence type="predicted"/>
<dbReference type="PANTHER" id="PTHR47027">
    <property type="entry name" value="REVERSE TRANSCRIPTASE DOMAIN-CONTAINING PROTEIN"/>
    <property type="match status" value="1"/>
</dbReference>
<reference evidence="2 3" key="2">
    <citation type="submission" date="2018-11" db="EMBL/GenBank/DDBJ databases">
        <authorList>
            <consortium name="Pathogen Informatics"/>
        </authorList>
    </citation>
    <scope>NUCLEOTIDE SEQUENCE [LARGE SCALE GENOMIC DNA]</scope>
    <source>
        <strain evidence="2 3">NST_G2</strain>
    </source>
</reference>
<feature type="compositionally biased region" description="Basic and acidic residues" evidence="1">
    <location>
        <begin position="1"/>
        <end position="10"/>
    </location>
</feature>
<organism evidence="4">
    <name type="scientific">Schistocephalus solidus</name>
    <name type="common">Tapeworm</name>
    <dbReference type="NCBI Taxonomy" id="70667"/>
    <lineage>
        <taxon>Eukaryota</taxon>
        <taxon>Metazoa</taxon>
        <taxon>Spiralia</taxon>
        <taxon>Lophotrochozoa</taxon>
        <taxon>Platyhelminthes</taxon>
        <taxon>Cestoda</taxon>
        <taxon>Eucestoda</taxon>
        <taxon>Diphyllobothriidea</taxon>
        <taxon>Diphyllobothriidae</taxon>
        <taxon>Schistocephalus</taxon>
    </lineage>
</organism>
<evidence type="ECO:0000313" key="4">
    <source>
        <dbReference type="WBParaSite" id="SSLN_0000840501-mRNA-1"/>
    </source>
</evidence>
<dbReference type="WBParaSite" id="SSLN_0000840501-mRNA-1">
    <property type="protein sequence ID" value="SSLN_0000840501-mRNA-1"/>
    <property type="gene ID" value="SSLN_0000840501"/>
</dbReference>
<accession>A0A183SV47</accession>
<dbReference type="OrthoDB" id="425014at2759"/>
<keyword evidence="3" id="KW-1185">Reference proteome</keyword>
<dbReference type="Proteomes" id="UP000275846">
    <property type="component" value="Unassembled WGS sequence"/>
</dbReference>
<evidence type="ECO:0000256" key="1">
    <source>
        <dbReference type="SAM" id="MobiDB-lite"/>
    </source>
</evidence>